<evidence type="ECO:0000313" key="7">
    <source>
        <dbReference type="EMBL" id="RQW73687.1"/>
    </source>
</evidence>
<feature type="domain" description="RNA polymerase sigma-70 region 2" evidence="5">
    <location>
        <begin position="8"/>
        <end position="70"/>
    </location>
</feature>
<dbReference type="Gene3D" id="1.10.1740.10">
    <property type="match status" value="1"/>
</dbReference>
<protein>
    <submittedName>
        <fullName evidence="7">Sigma-70 family RNA polymerase sigma factor</fullName>
    </submittedName>
</protein>
<dbReference type="PANTHER" id="PTHR43133">
    <property type="entry name" value="RNA POLYMERASE ECF-TYPE SIGMA FACTO"/>
    <property type="match status" value="1"/>
</dbReference>
<dbReference type="GO" id="GO:0016987">
    <property type="term" value="F:sigma factor activity"/>
    <property type="evidence" value="ECO:0007669"/>
    <property type="project" value="UniProtKB-KW"/>
</dbReference>
<dbReference type="InterPro" id="IPR036388">
    <property type="entry name" value="WH-like_DNA-bd_sf"/>
</dbReference>
<comment type="caution">
    <text evidence="7">The sequence shown here is derived from an EMBL/GenBank/DDBJ whole genome shotgun (WGS) entry which is preliminary data.</text>
</comment>
<feature type="domain" description="RNA polymerase sigma factor 70 region 4 type 2" evidence="6">
    <location>
        <begin position="102"/>
        <end position="153"/>
    </location>
</feature>
<evidence type="ECO:0000259" key="6">
    <source>
        <dbReference type="Pfam" id="PF08281"/>
    </source>
</evidence>
<dbReference type="GO" id="GO:0006352">
    <property type="term" value="P:DNA-templated transcription initiation"/>
    <property type="evidence" value="ECO:0007669"/>
    <property type="project" value="InterPro"/>
</dbReference>
<dbReference type="PANTHER" id="PTHR43133:SF60">
    <property type="entry name" value="RNA POLYMERASE SIGMA FACTOR SIGV"/>
    <property type="match status" value="1"/>
</dbReference>
<evidence type="ECO:0000259" key="5">
    <source>
        <dbReference type="Pfam" id="PF04542"/>
    </source>
</evidence>
<dbReference type="Gene3D" id="1.10.10.10">
    <property type="entry name" value="Winged helix-like DNA-binding domain superfamily/Winged helix DNA-binding domain"/>
    <property type="match status" value="1"/>
</dbReference>
<proteinExistence type="inferred from homology"/>
<evidence type="ECO:0000313" key="8">
    <source>
        <dbReference type="Proteomes" id="UP000274033"/>
    </source>
</evidence>
<dbReference type="InterPro" id="IPR039425">
    <property type="entry name" value="RNA_pol_sigma-70-like"/>
</dbReference>
<dbReference type="SUPFAM" id="SSF88659">
    <property type="entry name" value="Sigma3 and sigma4 domains of RNA polymerase sigma factors"/>
    <property type="match status" value="1"/>
</dbReference>
<gene>
    <name evidence="7" type="ORF">EBB45_15545</name>
</gene>
<accession>A0A3N9UBB0</accession>
<dbReference type="CDD" id="cd06171">
    <property type="entry name" value="Sigma70_r4"/>
    <property type="match status" value="1"/>
</dbReference>
<evidence type="ECO:0000256" key="1">
    <source>
        <dbReference type="ARBA" id="ARBA00010641"/>
    </source>
</evidence>
<dbReference type="InterPro" id="IPR013249">
    <property type="entry name" value="RNA_pol_sigma70_r4_t2"/>
</dbReference>
<dbReference type="GO" id="GO:0003677">
    <property type="term" value="F:DNA binding"/>
    <property type="evidence" value="ECO:0007669"/>
    <property type="project" value="InterPro"/>
</dbReference>
<comment type="similarity">
    <text evidence="1">Belongs to the sigma-70 factor family. ECF subfamily.</text>
</comment>
<dbReference type="NCBIfam" id="TIGR02937">
    <property type="entry name" value="sigma70-ECF"/>
    <property type="match status" value="1"/>
</dbReference>
<dbReference type="InterPro" id="IPR013325">
    <property type="entry name" value="RNA_pol_sigma_r2"/>
</dbReference>
<evidence type="ECO:0000256" key="4">
    <source>
        <dbReference type="ARBA" id="ARBA00023163"/>
    </source>
</evidence>
<dbReference type="InterPro" id="IPR013324">
    <property type="entry name" value="RNA_pol_sigma_r3/r4-like"/>
</dbReference>
<dbReference type="Proteomes" id="UP000274033">
    <property type="component" value="Unassembled WGS sequence"/>
</dbReference>
<sequence length="168" mass="20152">MDRQIDELVDQYAEHLLQLAYFYTKDRYSAEDIVQEVFMKFLEANYEERGTIRAYLSRMTINKSKDYLKSWAYKKVQLKEKWSFEKSKRKKDALLVEDERTLIGQAILNLPLEYREPIILYYFEEMSVAEVAVVLAIPENTVKTRLKRAREKLKPLLQEEEWEVLANE</sequence>
<dbReference type="InterPro" id="IPR007627">
    <property type="entry name" value="RNA_pol_sigma70_r2"/>
</dbReference>
<evidence type="ECO:0000256" key="2">
    <source>
        <dbReference type="ARBA" id="ARBA00023015"/>
    </source>
</evidence>
<dbReference type="Pfam" id="PF04542">
    <property type="entry name" value="Sigma70_r2"/>
    <property type="match status" value="1"/>
</dbReference>
<reference evidence="7 8" key="1">
    <citation type="journal article" date="2013" name="J. Microbiol.">
        <title>Lysinibacillus chungkukjangi sp. nov., isolated from Chungkukjang, Korean fermented soybean food.</title>
        <authorList>
            <person name="Kim S.J."/>
            <person name="Jang Y.H."/>
            <person name="Hamada M."/>
            <person name="Ahn J.H."/>
            <person name="Weon H.Y."/>
            <person name="Suzuki K."/>
            <person name="Whang K.S."/>
            <person name="Kwon S.W."/>
        </authorList>
    </citation>
    <scope>NUCLEOTIDE SEQUENCE [LARGE SCALE GENOMIC DNA]</scope>
    <source>
        <strain evidence="7 8">MCCC 1A12701</strain>
    </source>
</reference>
<dbReference type="InterPro" id="IPR014284">
    <property type="entry name" value="RNA_pol_sigma-70_dom"/>
</dbReference>
<dbReference type="EMBL" id="RRCT01000017">
    <property type="protein sequence ID" value="RQW73687.1"/>
    <property type="molecule type" value="Genomic_DNA"/>
</dbReference>
<dbReference type="AlphaFoldDB" id="A0A3N9UBB0"/>
<evidence type="ECO:0000256" key="3">
    <source>
        <dbReference type="ARBA" id="ARBA00023082"/>
    </source>
</evidence>
<dbReference type="OrthoDB" id="9794508at2"/>
<keyword evidence="2" id="KW-0805">Transcription regulation</keyword>
<keyword evidence="4" id="KW-0804">Transcription</keyword>
<name>A0A3N9UBB0_9BACI</name>
<dbReference type="SUPFAM" id="SSF88946">
    <property type="entry name" value="Sigma2 domain of RNA polymerase sigma factors"/>
    <property type="match status" value="1"/>
</dbReference>
<organism evidence="7 8">
    <name type="scientific">Lysinibacillus composti</name>
    <dbReference type="NCBI Taxonomy" id="720633"/>
    <lineage>
        <taxon>Bacteria</taxon>
        <taxon>Bacillati</taxon>
        <taxon>Bacillota</taxon>
        <taxon>Bacilli</taxon>
        <taxon>Bacillales</taxon>
        <taxon>Bacillaceae</taxon>
        <taxon>Lysinibacillus</taxon>
    </lineage>
</organism>
<dbReference type="Pfam" id="PF08281">
    <property type="entry name" value="Sigma70_r4_2"/>
    <property type="match status" value="1"/>
</dbReference>
<keyword evidence="8" id="KW-1185">Reference proteome</keyword>
<keyword evidence="3" id="KW-0731">Sigma factor</keyword>